<dbReference type="InterPro" id="IPR025912">
    <property type="entry name" value="YrvL"/>
</dbReference>
<dbReference type="EMBL" id="CP162599">
    <property type="protein sequence ID" value="XDK32411.1"/>
    <property type="molecule type" value="Genomic_DNA"/>
</dbReference>
<keyword evidence="1" id="KW-0472">Membrane</keyword>
<feature type="transmembrane region" description="Helical" evidence="1">
    <location>
        <begin position="12"/>
        <end position="34"/>
    </location>
</feature>
<dbReference type="AlphaFoldDB" id="A0AB39HQB8"/>
<proteinExistence type="predicted"/>
<dbReference type="Pfam" id="PF14184">
    <property type="entry name" value="YrvL"/>
    <property type="match status" value="1"/>
</dbReference>
<accession>A0AB39HQB8</accession>
<name>A0AB39HQB8_9BACI</name>
<dbReference type="RefSeq" id="WP_368653100.1">
    <property type="nucleotide sequence ID" value="NZ_CP162599.1"/>
</dbReference>
<keyword evidence="1" id="KW-0812">Transmembrane</keyword>
<feature type="transmembrane region" description="Helical" evidence="1">
    <location>
        <begin position="46"/>
        <end position="71"/>
    </location>
</feature>
<keyword evidence="1" id="KW-1133">Transmembrane helix</keyword>
<protein>
    <submittedName>
        <fullName evidence="2">YrvL family regulatory protein</fullName>
    </submittedName>
</protein>
<evidence type="ECO:0000313" key="2">
    <source>
        <dbReference type="EMBL" id="XDK32411.1"/>
    </source>
</evidence>
<organism evidence="2">
    <name type="scientific">Ornithinibacillus sp. 4-3</name>
    <dbReference type="NCBI Taxonomy" id="3231488"/>
    <lineage>
        <taxon>Bacteria</taxon>
        <taxon>Bacillati</taxon>
        <taxon>Bacillota</taxon>
        <taxon>Bacilli</taxon>
        <taxon>Bacillales</taxon>
        <taxon>Bacillaceae</taxon>
        <taxon>Ornithinibacillus</taxon>
    </lineage>
</organism>
<evidence type="ECO:0000256" key="1">
    <source>
        <dbReference type="SAM" id="Phobius"/>
    </source>
</evidence>
<reference evidence="2" key="1">
    <citation type="submission" date="2024-07" db="EMBL/GenBank/DDBJ databases">
        <title>Halotolerant mesophilic bacterium Ornithinibacillus sp. 4-3, sp. nov., isolated from soil.</title>
        <authorList>
            <person name="Sidarenka A.V."/>
            <person name="Guliayeva D.E."/>
            <person name="Leanovich S.I."/>
            <person name="Hileuskaya K.S."/>
            <person name="Akhremchuk A.E."/>
            <person name="Sikolenko M.A."/>
            <person name="Valentovich L.N."/>
        </authorList>
    </citation>
    <scope>NUCLEOTIDE SEQUENCE</scope>
    <source>
        <strain evidence="2">4-3</strain>
    </source>
</reference>
<sequence>MKKNIISKFSIGLLVIFILTIFVGIIFLAFMGFFKLTDVIYESYTSLFLFVLLFIGISLILEGVSKLVIWASTPKVESKLSSFIRRMVIDSFCTWLALYTADEFMTSIHVPLHIEIIISVLLFLLEEIFDDRYKKKKK</sequence>
<gene>
    <name evidence="2" type="ORF">AB4Y30_15600</name>
</gene>